<evidence type="ECO:0008006" key="3">
    <source>
        <dbReference type="Google" id="ProtNLM"/>
    </source>
</evidence>
<gene>
    <name evidence="1" type="ORF">DILT_LOCUS3682</name>
</gene>
<dbReference type="AlphaFoldDB" id="A0A3P6TPB6"/>
<evidence type="ECO:0000313" key="1">
    <source>
        <dbReference type="EMBL" id="VDK85183.1"/>
    </source>
</evidence>
<dbReference type="PANTHER" id="PTHR21301">
    <property type="entry name" value="REVERSE TRANSCRIPTASE"/>
    <property type="match status" value="1"/>
</dbReference>
<proteinExistence type="predicted"/>
<dbReference type="OrthoDB" id="6254425at2759"/>
<organism evidence="1 2">
    <name type="scientific">Dibothriocephalus latus</name>
    <name type="common">Fish tapeworm</name>
    <name type="synonym">Diphyllobothrium latum</name>
    <dbReference type="NCBI Taxonomy" id="60516"/>
    <lineage>
        <taxon>Eukaryota</taxon>
        <taxon>Metazoa</taxon>
        <taxon>Spiralia</taxon>
        <taxon>Lophotrochozoa</taxon>
        <taxon>Platyhelminthes</taxon>
        <taxon>Cestoda</taxon>
        <taxon>Eucestoda</taxon>
        <taxon>Diphyllobothriidea</taxon>
        <taxon>Diphyllobothriidae</taxon>
        <taxon>Dibothriocephalus</taxon>
    </lineage>
</organism>
<dbReference type="Proteomes" id="UP000281553">
    <property type="component" value="Unassembled WGS sequence"/>
</dbReference>
<accession>A0A3P6TPB6</accession>
<sequence length="144" mass="16429">MLPKTNDVLLNQAEDGDPESLLQMPAHKVFYSQHLSAAETLNRTLDQMIKCASASTTAGNSCLGKGLRHNFIYSESEQRLETLVFQHHKPKFSARYADDTFGVIERDQMLAFKESLNAIFPNIQFTMEDEENNQLAFLDVFVRR</sequence>
<protein>
    <recommendedName>
        <fullName evidence="3">Reverse transcriptase domain-containing protein</fullName>
    </recommendedName>
</protein>
<dbReference type="EMBL" id="UYRU01044074">
    <property type="protein sequence ID" value="VDK85183.1"/>
    <property type="molecule type" value="Genomic_DNA"/>
</dbReference>
<dbReference type="PANTHER" id="PTHR21301:SF10">
    <property type="entry name" value="REVERSE TRANSCRIPTASE DOMAIN-CONTAINING PROTEIN"/>
    <property type="match status" value="1"/>
</dbReference>
<reference evidence="1 2" key="1">
    <citation type="submission" date="2018-11" db="EMBL/GenBank/DDBJ databases">
        <authorList>
            <consortium name="Pathogen Informatics"/>
        </authorList>
    </citation>
    <scope>NUCLEOTIDE SEQUENCE [LARGE SCALE GENOMIC DNA]</scope>
</reference>
<name>A0A3P6TPB6_DIBLA</name>
<evidence type="ECO:0000313" key="2">
    <source>
        <dbReference type="Proteomes" id="UP000281553"/>
    </source>
</evidence>
<keyword evidence="2" id="KW-1185">Reference proteome</keyword>